<dbReference type="Pfam" id="PF07553">
    <property type="entry name" value="Lipoprotein_Ltp"/>
    <property type="match status" value="2"/>
</dbReference>
<accession>A0A1R4G3J6</accession>
<feature type="chain" id="PRO_5012390546" description="Putative host cell surface-exposed lipoprotein Ltp-like HTH region domain-containing protein" evidence="1">
    <location>
        <begin position="21"/>
        <end position="170"/>
    </location>
</feature>
<evidence type="ECO:0000256" key="1">
    <source>
        <dbReference type="SAM" id="SignalP"/>
    </source>
</evidence>
<dbReference type="PROSITE" id="PS51257">
    <property type="entry name" value="PROKAR_LIPOPROTEIN"/>
    <property type="match status" value="1"/>
</dbReference>
<feature type="domain" description="Putative host cell surface-exposed lipoprotein Ltp-like HTH region" evidence="2">
    <location>
        <begin position="124"/>
        <end position="164"/>
    </location>
</feature>
<reference evidence="3 4" key="1">
    <citation type="submission" date="2017-02" db="EMBL/GenBank/DDBJ databases">
        <authorList>
            <person name="Peterson S.W."/>
        </authorList>
    </citation>
    <scope>NUCLEOTIDE SEQUENCE [LARGE SCALE GENOMIC DNA]</scope>
    <source>
        <strain evidence="3 4">LMG 22410</strain>
    </source>
</reference>
<proteinExistence type="predicted"/>
<name>A0A1R4G3J6_9MICO</name>
<dbReference type="InterPro" id="IPR011434">
    <property type="entry name" value="Ltp-like_HTH"/>
</dbReference>
<evidence type="ECO:0000259" key="2">
    <source>
        <dbReference type="Pfam" id="PF07553"/>
    </source>
</evidence>
<gene>
    <name evidence="3" type="ORF">CZ674_08525</name>
</gene>
<dbReference type="AlphaFoldDB" id="A0A1R4G3J6"/>
<dbReference type="InterPro" id="IPR036388">
    <property type="entry name" value="WH-like_DNA-bd_sf"/>
</dbReference>
<protein>
    <recommendedName>
        <fullName evidence="2">Putative host cell surface-exposed lipoprotein Ltp-like HTH region domain-containing protein</fullName>
    </recommendedName>
</protein>
<organism evidence="3 4">
    <name type="scientific">Agrococcus casei LMG 22410</name>
    <dbReference type="NCBI Taxonomy" id="1255656"/>
    <lineage>
        <taxon>Bacteria</taxon>
        <taxon>Bacillati</taxon>
        <taxon>Actinomycetota</taxon>
        <taxon>Actinomycetes</taxon>
        <taxon>Micrococcales</taxon>
        <taxon>Microbacteriaceae</taxon>
        <taxon>Agrococcus</taxon>
    </lineage>
</organism>
<sequence length="170" mass="18317">MSIMKKITLALALSTTIALLATGCVFTPSGVPEDTTETTIAVATPSETEAVEEANVVEEADETEAVEEAEADSDLTLAQQNAIGQAESYLSFTAFSREGLIEQLEYEGYSNADATFAVDAINVDWNEQAALQAEQYLELMSFSRQGLIDQLLYEGFTQEQAEYGASAVGY</sequence>
<dbReference type="Proteomes" id="UP000195787">
    <property type="component" value="Unassembled WGS sequence"/>
</dbReference>
<keyword evidence="1" id="KW-0732">Signal</keyword>
<dbReference type="Gene3D" id="1.10.10.10">
    <property type="entry name" value="Winged helix-like DNA-binding domain superfamily/Winged helix DNA-binding domain"/>
    <property type="match status" value="2"/>
</dbReference>
<evidence type="ECO:0000313" key="4">
    <source>
        <dbReference type="Proteomes" id="UP000195787"/>
    </source>
</evidence>
<evidence type="ECO:0000313" key="3">
    <source>
        <dbReference type="EMBL" id="SJM62734.1"/>
    </source>
</evidence>
<feature type="signal peptide" evidence="1">
    <location>
        <begin position="1"/>
        <end position="20"/>
    </location>
</feature>
<dbReference type="EMBL" id="FUHU01000036">
    <property type="protein sequence ID" value="SJM62734.1"/>
    <property type="molecule type" value="Genomic_DNA"/>
</dbReference>
<feature type="domain" description="Putative host cell surface-exposed lipoprotein Ltp-like HTH region" evidence="2">
    <location>
        <begin position="79"/>
        <end position="120"/>
    </location>
</feature>
<keyword evidence="4" id="KW-1185">Reference proteome</keyword>